<keyword evidence="7" id="KW-1185">Reference proteome</keyword>
<dbReference type="SUPFAM" id="SSF54862">
    <property type="entry name" value="4Fe-4S ferredoxins"/>
    <property type="match status" value="1"/>
</dbReference>
<name>A0A0E3SDD7_9EURY</name>
<dbReference type="Proteomes" id="UP000033101">
    <property type="component" value="Chromosome"/>
</dbReference>
<dbReference type="KEGG" id="mhor:MSHOH_3591"/>
<keyword evidence="1" id="KW-0004">4Fe-4S</keyword>
<dbReference type="HOGENOM" id="CLU_058393_1_0_2"/>
<dbReference type="EMBL" id="CP009516">
    <property type="protein sequence ID" value="AKB80074.1"/>
    <property type="molecule type" value="Genomic_DNA"/>
</dbReference>
<dbReference type="PANTHER" id="PTHR43687:SF5">
    <property type="entry name" value="4FE-4S FERREDOXIN-TYPE DOMAIN-CONTAINING PROTEIN"/>
    <property type="match status" value="1"/>
</dbReference>
<dbReference type="Pfam" id="PF04015">
    <property type="entry name" value="DUF362"/>
    <property type="match status" value="1"/>
</dbReference>
<organism evidence="6 7">
    <name type="scientific">Methanosarcina horonobensis HB-1 = JCM 15518</name>
    <dbReference type="NCBI Taxonomy" id="1434110"/>
    <lineage>
        <taxon>Archaea</taxon>
        <taxon>Methanobacteriati</taxon>
        <taxon>Methanobacteriota</taxon>
        <taxon>Stenosarchaea group</taxon>
        <taxon>Methanomicrobia</taxon>
        <taxon>Methanosarcinales</taxon>
        <taxon>Methanosarcinaceae</taxon>
        <taxon>Methanosarcina</taxon>
    </lineage>
</organism>
<evidence type="ECO:0000313" key="7">
    <source>
        <dbReference type="Proteomes" id="UP000033101"/>
    </source>
</evidence>
<evidence type="ECO:0000256" key="3">
    <source>
        <dbReference type="ARBA" id="ARBA00023004"/>
    </source>
</evidence>
<accession>A0A0E3SDD7</accession>
<evidence type="ECO:0000256" key="4">
    <source>
        <dbReference type="ARBA" id="ARBA00023014"/>
    </source>
</evidence>
<keyword evidence="4" id="KW-0411">Iron-sulfur</keyword>
<evidence type="ECO:0000259" key="5">
    <source>
        <dbReference type="PROSITE" id="PS51379"/>
    </source>
</evidence>
<dbReference type="STRING" id="1434110.MSHOH_3591"/>
<proteinExistence type="predicted"/>
<evidence type="ECO:0000256" key="2">
    <source>
        <dbReference type="ARBA" id="ARBA00022723"/>
    </source>
</evidence>
<dbReference type="InterPro" id="IPR017896">
    <property type="entry name" value="4Fe4S_Fe-S-bd"/>
</dbReference>
<dbReference type="AlphaFoldDB" id="A0A0E3SDD7"/>
<feature type="domain" description="4Fe-4S ferredoxin-type" evidence="5">
    <location>
        <begin position="328"/>
        <end position="357"/>
    </location>
</feature>
<dbReference type="PROSITE" id="PS51379">
    <property type="entry name" value="4FE4S_FER_2"/>
    <property type="match status" value="2"/>
</dbReference>
<dbReference type="GO" id="GO:0016491">
    <property type="term" value="F:oxidoreductase activity"/>
    <property type="evidence" value="ECO:0007669"/>
    <property type="project" value="UniProtKB-ARBA"/>
</dbReference>
<dbReference type="PATRIC" id="fig|1434110.4.peg.4597"/>
<keyword evidence="3" id="KW-0408">Iron</keyword>
<protein>
    <submittedName>
        <fullName evidence="6">Iron-sulfur cluster-binding protein</fullName>
    </submittedName>
</protein>
<feature type="domain" description="4Fe-4S ferredoxin-type" evidence="5">
    <location>
        <begin position="358"/>
        <end position="387"/>
    </location>
</feature>
<dbReference type="PANTHER" id="PTHR43687">
    <property type="entry name" value="ADENYLYLSULFATE REDUCTASE, BETA SUBUNIT"/>
    <property type="match status" value="1"/>
</dbReference>
<gene>
    <name evidence="6" type="ORF">MSHOH_3591</name>
</gene>
<evidence type="ECO:0000256" key="1">
    <source>
        <dbReference type="ARBA" id="ARBA00022485"/>
    </source>
</evidence>
<dbReference type="Gene3D" id="3.30.70.20">
    <property type="match status" value="1"/>
</dbReference>
<dbReference type="InterPro" id="IPR007160">
    <property type="entry name" value="DUF362"/>
</dbReference>
<dbReference type="GO" id="GO:0046872">
    <property type="term" value="F:metal ion binding"/>
    <property type="evidence" value="ECO:0007669"/>
    <property type="project" value="UniProtKB-KW"/>
</dbReference>
<evidence type="ECO:0000313" key="6">
    <source>
        <dbReference type="EMBL" id="AKB80074.1"/>
    </source>
</evidence>
<reference evidence="6 7" key="1">
    <citation type="submission" date="2014-07" db="EMBL/GenBank/DDBJ databases">
        <title>Methanogenic archaea and the global carbon cycle.</title>
        <authorList>
            <person name="Henriksen J.R."/>
            <person name="Luke J."/>
            <person name="Reinhart S."/>
            <person name="Benedict M.N."/>
            <person name="Youngblut N.D."/>
            <person name="Metcalf M.E."/>
            <person name="Whitaker R.J."/>
            <person name="Metcalf W.W."/>
        </authorList>
    </citation>
    <scope>NUCLEOTIDE SEQUENCE [LARGE SCALE GENOMIC DNA]</scope>
    <source>
        <strain evidence="6 7">HB-1</strain>
    </source>
</reference>
<dbReference type="InterPro" id="IPR017900">
    <property type="entry name" value="4Fe4S_Fe_S_CS"/>
</dbReference>
<keyword evidence="2" id="KW-0479">Metal-binding</keyword>
<dbReference type="InterPro" id="IPR050572">
    <property type="entry name" value="Fe-S_Ferredoxin"/>
</dbReference>
<dbReference type="GO" id="GO:0051539">
    <property type="term" value="F:4 iron, 4 sulfur cluster binding"/>
    <property type="evidence" value="ECO:0007669"/>
    <property type="project" value="UniProtKB-KW"/>
</dbReference>
<dbReference type="PROSITE" id="PS00198">
    <property type="entry name" value="4FE4S_FER_1"/>
    <property type="match status" value="1"/>
</dbReference>
<sequence>MDNKPKQRTQTGKEFNNYLYSFSVMNKVSIIPCSDYSNAKEAIARAIDLLGGLENVIDPGDSVLLKPNILAASPPETATTTHPTVVAAMCEFVTSAGGKPVVGDGAGISRPGATAKALKVSEIEEAALKAGARVVNFETAGFTLVEVPEPLQFRKLYIANPVLEADVVISLPKLKTHELTYYTGAVKNFFGTLPLKCRKETHLLGKRDLFGEAVADVYSIIRPDFAVMDGIVGMEGNGPSHGKPVNSGVILASRDCVSLDIVAAEMIGFDPLKIPTTAGALKKGFGNQCPVVVGTPLKEVKKKFKPSSGGVSTAPPFLKRSLGKYYTIYPRINQRKCTHCAACYNNCSPRAVEMLEDGSFRVNQEKCILCYCCRELCPNDAVEIKKSLLASLLTARK</sequence>
<dbReference type="Pfam" id="PF00037">
    <property type="entry name" value="Fer4"/>
    <property type="match status" value="1"/>
</dbReference>